<name>A0AAN9EHB9_CROPI</name>
<dbReference type="InterPro" id="IPR025322">
    <property type="entry name" value="PADRE_dom"/>
</dbReference>
<dbReference type="AlphaFoldDB" id="A0AAN9EHB9"/>
<evidence type="ECO:0000256" key="1">
    <source>
        <dbReference type="SAM" id="MobiDB-lite"/>
    </source>
</evidence>
<proteinExistence type="predicted"/>
<dbReference type="EMBL" id="JAYWIO010000007">
    <property type="protein sequence ID" value="KAK7252868.1"/>
    <property type="molecule type" value="Genomic_DNA"/>
</dbReference>
<dbReference type="PANTHER" id="PTHR33052">
    <property type="entry name" value="DUF4228 DOMAIN PROTEIN-RELATED"/>
    <property type="match status" value="1"/>
</dbReference>
<dbReference type="Pfam" id="PF14009">
    <property type="entry name" value="PADRE"/>
    <property type="match status" value="1"/>
</dbReference>
<feature type="compositionally biased region" description="Low complexity" evidence="1">
    <location>
        <begin position="12"/>
        <end position="33"/>
    </location>
</feature>
<accession>A0AAN9EHB9</accession>
<comment type="caution">
    <text evidence="2">The sequence shown here is derived from an EMBL/GenBank/DDBJ whole genome shotgun (WGS) entry which is preliminary data.</text>
</comment>
<protein>
    <submittedName>
        <fullName evidence="2">Uncharacterized protein</fullName>
    </submittedName>
</protein>
<feature type="region of interest" description="Disordered" evidence="1">
    <location>
        <begin position="139"/>
        <end position="158"/>
    </location>
</feature>
<dbReference type="Proteomes" id="UP001372338">
    <property type="component" value="Unassembled WGS sequence"/>
</dbReference>
<evidence type="ECO:0000313" key="2">
    <source>
        <dbReference type="EMBL" id="KAK7252868.1"/>
    </source>
</evidence>
<sequence>MGACASSHHSPTVTRTTSTTTSKTTTTTTNVKRGAARGVESFRRPTTIVVIDMKGGGIKEYNYPIPASHVVKDNPNCFICNSESLYIGTCMPRVPDEEELQPGRIYFLVPLSQSHYPLSLTLLCDLAVKASYALANNINNNNNTGSKNAPHLQRRRSI</sequence>
<organism evidence="2 3">
    <name type="scientific">Crotalaria pallida</name>
    <name type="common">Smooth rattlebox</name>
    <name type="synonym">Crotalaria striata</name>
    <dbReference type="NCBI Taxonomy" id="3830"/>
    <lineage>
        <taxon>Eukaryota</taxon>
        <taxon>Viridiplantae</taxon>
        <taxon>Streptophyta</taxon>
        <taxon>Embryophyta</taxon>
        <taxon>Tracheophyta</taxon>
        <taxon>Spermatophyta</taxon>
        <taxon>Magnoliopsida</taxon>
        <taxon>eudicotyledons</taxon>
        <taxon>Gunneridae</taxon>
        <taxon>Pentapetalae</taxon>
        <taxon>rosids</taxon>
        <taxon>fabids</taxon>
        <taxon>Fabales</taxon>
        <taxon>Fabaceae</taxon>
        <taxon>Papilionoideae</taxon>
        <taxon>50 kb inversion clade</taxon>
        <taxon>genistoids sensu lato</taxon>
        <taxon>core genistoids</taxon>
        <taxon>Crotalarieae</taxon>
        <taxon>Crotalaria</taxon>
    </lineage>
</organism>
<feature type="region of interest" description="Disordered" evidence="1">
    <location>
        <begin position="1"/>
        <end position="37"/>
    </location>
</feature>
<evidence type="ECO:0000313" key="3">
    <source>
        <dbReference type="Proteomes" id="UP001372338"/>
    </source>
</evidence>
<reference evidence="2 3" key="1">
    <citation type="submission" date="2024-01" db="EMBL/GenBank/DDBJ databases">
        <title>The genomes of 5 underutilized Papilionoideae crops provide insights into root nodulation and disease resistanc.</title>
        <authorList>
            <person name="Yuan L."/>
        </authorList>
    </citation>
    <scope>NUCLEOTIDE SEQUENCE [LARGE SCALE GENOMIC DNA]</scope>
    <source>
        <strain evidence="2">ZHUSHIDOU_FW_LH</strain>
        <tissue evidence="2">Leaf</tissue>
    </source>
</reference>
<keyword evidence="3" id="KW-1185">Reference proteome</keyword>
<gene>
    <name evidence="2" type="ORF">RIF29_37120</name>
</gene>